<dbReference type="InParanoid" id="A0A0C2X696"/>
<name>A0A0C2X696_AMAMK</name>
<dbReference type="HOGENOM" id="CLU_2793451_0_0_1"/>
<protein>
    <submittedName>
        <fullName evidence="1">Uncharacterized protein</fullName>
    </submittedName>
</protein>
<sequence>MGQASVPTDHCLFAYCLYAPIVTRHRVISRCARELDYTSSSRLVAADVTVSRGLEKGTKAGGRVAATL</sequence>
<dbReference type="AlphaFoldDB" id="A0A0C2X696"/>
<evidence type="ECO:0000313" key="1">
    <source>
        <dbReference type="EMBL" id="KIL64258.1"/>
    </source>
</evidence>
<gene>
    <name evidence="1" type="ORF">M378DRAFT_163506</name>
</gene>
<dbReference type="Proteomes" id="UP000054549">
    <property type="component" value="Unassembled WGS sequence"/>
</dbReference>
<evidence type="ECO:0000313" key="2">
    <source>
        <dbReference type="Proteomes" id="UP000054549"/>
    </source>
</evidence>
<dbReference type="EMBL" id="KN818251">
    <property type="protein sequence ID" value="KIL64258.1"/>
    <property type="molecule type" value="Genomic_DNA"/>
</dbReference>
<keyword evidence="2" id="KW-1185">Reference proteome</keyword>
<accession>A0A0C2X696</accession>
<organism evidence="1 2">
    <name type="scientific">Amanita muscaria (strain Koide BX008)</name>
    <dbReference type="NCBI Taxonomy" id="946122"/>
    <lineage>
        <taxon>Eukaryota</taxon>
        <taxon>Fungi</taxon>
        <taxon>Dikarya</taxon>
        <taxon>Basidiomycota</taxon>
        <taxon>Agaricomycotina</taxon>
        <taxon>Agaricomycetes</taxon>
        <taxon>Agaricomycetidae</taxon>
        <taxon>Agaricales</taxon>
        <taxon>Pluteineae</taxon>
        <taxon>Amanitaceae</taxon>
        <taxon>Amanita</taxon>
    </lineage>
</organism>
<proteinExistence type="predicted"/>
<reference evidence="1 2" key="1">
    <citation type="submission" date="2014-04" db="EMBL/GenBank/DDBJ databases">
        <title>Evolutionary Origins and Diversification of the Mycorrhizal Mutualists.</title>
        <authorList>
            <consortium name="DOE Joint Genome Institute"/>
            <consortium name="Mycorrhizal Genomics Consortium"/>
            <person name="Kohler A."/>
            <person name="Kuo A."/>
            <person name="Nagy L.G."/>
            <person name="Floudas D."/>
            <person name="Copeland A."/>
            <person name="Barry K.W."/>
            <person name="Cichocki N."/>
            <person name="Veneault-Fourrey C."/>
            <person name="LaButti K."/>
            <person name="Lindquist E.A."/>
            <person name="Lipzen A."/>
            <person name="Lundell T."/>
            <person name="Morin E."/>
            <person name="Murat C."/>
            <person name="Riley R."/>
            <person name="Ohm R."/>
            <person name="Sun H."/>
            <person name="Tunlid A."/>
            <person name="Henrissat B."/>
            <person name="Grigoriev I.V."/>
            <person name="Hibbett D.S."/>
            <person name="Martin F."/>
        </authorList>
    </citation>
    <scope>NUCLEOTIDE SEQUENCE [LARGE SCALE GENOMIC DNA]</scope>
    <source>
        <strain evidence="1 2">Koide BX008</strain>
    </source>
</reference>